<reference evidence="1 2" key="1">
    <citation type="submission" date="2024-06" db="EMBL/GenBank/DDBJ databases">
        <title>A chromosome-level genome assembly of beet webworm, Loxostege sticticalis.</title>
        <authorList>
            <person name="Zhang Y."/>
        </authorList>
    </citation>
    <scope>NUCLEOTIDE SEQUENCE [LARGE SCALE GENOMIC DNA]</scope>
    <source>
        <strain evidence="1">AQ026</strain>
        <tissue evidence="1">Whole body</tissue>
    </source>
</reference>
<dbReference type="Proteomes" id="UP001549920">
    <property type="component" value="Unassembled WGS sequence"/>
</dbReference>
<evidence type="ECO:0000313" key="2">
    <source>
        <dbReference type="Proteomes" id="UP001549920"/>
    </source>
</evidence>
<protein>
    <recommendedName>
        <fullName evidence="3">RZZ complex subunit KNTC1/ROD C-terminal domain-containing protein</fullName>
    </recommendedName>
</protein>
<name>A0ABR3HBU1_LOXSC</name>
<evidence type="ECO:0008006" key="3">
    <source>
        <dbReference type="Google" id="ProtNLM"/>
    </source>
</evidence>
<sequence length="1159" mass="137299">MGTQDPVLKNLGTKHRYYNEVVKEAITNNHTEINLENEDLKTLALIDIASHKRNVEFILNILKSDDLLYVSRAIKKCTWLITENSYAHIIAPDNLKVNLYPNMTSKAKHKLHKHIRNNIKDEVRAEKFYHAEDTIDASLKWLPKCSVPFIESKAKDHYDELKKTRLFKRLCERSINMLNLIVYDHYLSDEKIKAAKFVQKKDIAIFLNAVERMPPDKTLNFNKNTTKLVMAYCPDKIIENFNKYCKHLHLPTFVKYLKPEIVKDFIYKQTSLEDAFPLPFFDNFQHFIQRMPVEERFDFVNKVFIEQVHKTQTTEASSDSEITKMKKLSNLLYCTKYEWYKFAPFEVALNALRHCSSDEKYDFLITLIKCRSRNQNNLQTVLKYYRDKHINDSKDSKCLFLNELLSASNFSFYDDITWSLLIDLFKSLDVYSETDNDLSEYIEIIIVHCLIKNDPVPEQLQKKFVVKNTLIKYHKKLKPDDQLRVFNFIFNHVFQKTHGLNEIKNDEDFNSITESLKSVLKILKDWSKELIDYPSVLQTIKDVVRIKTEKSWNSDLSHLYNVNKSWKKLMFEESLILEPSEKVCINALKHDPGLLERNEDKVECLLCDSKLYLREFLKKVRIYFSEPFTKRILSKNLLRLEHPNDHNVVIRNLCTLMGQEDILKVIHKYAPKEAKINWDEEDGLMLSVRRHIAKNMHFTRPHPPPDAILAYAKGDYLQYAVPSVLAIFYNMNSSLFREQVPKLFNSPVSLQKLGIRLAVTKLNNDDLVKEFYNLWTNTKNTSIRSIIFQFTYKLLCRQKDDHKIEELWNLLRMFIDNLTFKEDKAVYSLLYKTESIPHIIKAKYIERNHTFLETYLAQEDTDIDEFQRYCMEETLLLDCKDVMENMNEDFIVRVLLKFVEEKFFCKSPPAKRPRQCYINPCDGIISVLSVFLLCAKDEQKQTNKYKSILLPIFQRALGKLKEKYRWRENIKALLDHLRINLVEYALKNNMILPLKMFSDINEELVNSLNIPEYYTLLTQWKLTVEYVKHLHSTSDRDNGTEKISLHTENFGRKCLEILKDDVAKHFTRIYLIFYKVLCETLKDLCTEDERIEVYLNMLSDEDFIPGYLTITKIAAMFFSDYGGAWESGDKILQKLKGHPSKEVNMHYYYYFNEYRNIYF</sequence>
<gene>
    <name evidence="1" type="ORF">ABMA27_008459</name>
</gene>
<keyword evidence="2" id="KW-1185">Reference proteome</keyword>
<dbReference type="EMBL" id="JBEUOH010000022">
    <property type="protein sequence ID" value="KAL0867732.1"/>
    <property type="molecule type" value="Genomic_DNA"/>
</dbReference>
<organism evidence="1 2">
    <name type="scientific">Loxostege sticticalis</name>
    <name type="common">Beet webworm moth</name>
    <dbReference type="NCBI Taxonomy" id="481309"/>
    <lineage>
        <taxon>Eukaryota</taxon>
        <taxon>Metazoa</taxon>
        <taxon>Ecdysozoa</taxon>
        <taxon>Arthropoda</taxon>
        <taxon>Hexapoda</taxon>
        <taxon>Insecta</taxon>
        <taxon>Pterygota</taxon>
        <taxon>Neoptera</taxon>
        <taxon>Endopterygota</taxon>
        <taxon>Lepidoptera</taxon>
        <taxon>Glossata</taxon>
        <taxon>Ditrysia</taxon>
        <taxon>Pyraloidea</taxon>
        <taxon>Crambidae</taxon>
        <taxon>Pyraustinae</taxon>
        <taxon>Loxostege</taxon>
    </lineage>
</organism>
<accession>A0ABR3HBU1</accession>
<evidence type="ECO:0000313" key="1">
    <source>
        <dbReference type="EMBL" id="KAL0867732.1"/>
    </source>
</evidence>
<comment type="caution">
    <text evidence="1">The sequence shown here is derived from an EMBL/GenBank/DDBJ whole genome shotgun (WGS) entry which is preliminary data.</text>
</comment>
<proteinExistence type="predicted"/>